<keyword evidence="3" id="KW-1185">Reference proteome</keyword>
<feature type="compositionally biased region" description="Low complexity" evidence="1">
    <location>
        <begin position="291"/>
        <end position="303"/>
    </location>
</feature>
<organism evidence="2 3">
    <name type="scientific">Discostella pseudostelligera</name>
    <dbReference type="NCBI Taxonomy" id="259834"/>
    <lineage>
        <taxon>Eukaryota</taxon>
        <taxon>Sar</taxon>
        <taxon>Stramenopiles</taxon>
        <taxon>Ochrophyta</taxon>
        <taxon>Bacillariophyta</taxon>
        <taxon>Coscinodiscophyceae</taxon>
        <taxon>Thalassiosirophycidae</taxon>
        <taxon>Stephanodiscales</taxon>
        <taxon>Stephanodiscaceae</taxon>
        <taxon>Discostella</taxon>
    </lineage>
</organism>
<feature type="region of interest" description="Disordered" evidence="1">
    <location>
        <begin position="282"/>
        <end position="317"/>
    </location>
</feature>
<accession>A0ABD3MLR0</accession>
<feature type="region of interest" description="Disordered" evidence="1">
    <location>
        <begin position="86"/>
        <end position="120"/>
    </location>
</feature>
<evidence type="ECO:0000313" key="3">
    <source>
        <dbReference type="Proteomes" id="UP001530293"/>
    </source>
</evidence>
<gene>
    <name evidence="2" type="ORF">ACHAWU_001038</name>
</gene>
<dbReference type="AlphaFoldDB" id="A0ABD3MLR0"/>
<feature type="region of interest" description="Disordered" evidence="1">
    <location>
        <begin position="337"/>
        <end position="374"/>
    </location>
</feature>
<dbReference type="EMBL" id="JALLBG020000130">
    <property type="protein sequence ID" value="KAL3762891.1"/>
    <property type="molecule type" value="Genomic_DNA"/>
</dbReference>
<reference evidence="2 3" key="1">
    <citation type="submission" date="2024-10" db="EMBL/GenBank/DDBJ databases">
        <title>Updated reference genomes for cyclostephanoid diatoms.</title>
        <authorList>
            <person name="Roberts W.R."/>
            <person name="Alverson A.J."/>
        </authorList>
    </citation>
    <scope>NUCLEOTIDE SEQUENCE [LARGE SCALE GENOMIC DNA]</scope>
    <source>
        <strain evidence="2 3">AJA232-27</strain>
    </source>
</reference>
<comment type="caution">
    <text evidence="2">The sequence shown here is derived from an EMBL/GenBank/DDBJ whole genome shotgun (WGS) entry which is preliminary data.</text>
</comment>
<sequence>MAPSASTVMRKIPAVIRQQQQARSSLHYHYGSRNNGLQLPLRSPTPSYSLHRCTVERQYFSSCATISRHSFSSLAYESQDDDYDAAVNETNSNSHDDDDDNDQSPPQRRRQQPPSNTFNKTRIILPTKHSRHLPPPACPPSQLRAELNSLLHESSMLGSLFVYPKPKNSTQLKSVTDEIQDAYLASDPVVQRVEYVMRGLNACLSMESYVSRSVQRGIMTMNNADGDYDDEATAAVGVGGVTEGRAVMEKGECLRAMLDLIERMTKEGEAYAEVRSRVRSQVLDPSASYGSDSSSDSSSSSSDSSDDENGELGGFDEKAADESFDKWAETMNRNMSKIGISNKGSSTSNLGGGLGGRRNAEQVEEEHDETPPMSTEMYQFGANPGLTTHMYDLALDGLACLCHESSSSSSSFSSWSTIADVFYSLPGGSTSSPPELAKSLLDAALHRHWLDGGDIGVGDGGGNNIMGGIGRGIGVGAGTGAGALWNSSSSTGNHDVRTCPTPITFNAVLRVTANFDPEAYAQAMDDVSVLQGGHDSKIVDPSKAEERMTREKERLRDVTIDAALTTFSRMLECSALTLRALGDSTRVATSRSALKKRARILDGNYKGKGRKEIVSGRNSATYAYIIQMIGNIIPPSLSRGNMAFALYHKGIVEEGIMDEQVVKAMMSVGGYDGDAMGDDVESVGGVGDNVPAPPISNGPLFDSFLQRDLGRGIKAALDEGRKLRRDRNYKIRRHVEWDGTY</sequence>
<dbReference type="Proteomes" id="UP001530293">
    <property type="component" value="Unassembled WGS sequence"/>
</dbReference>
<proteinExistence type="predicted"/>
<name>A0ABD3MLR0_9STRA</name>
<evidence type="ECO:0000256" key="1">
    <source>
        <dbReference type="SAM" id="MobiDB-lite"/>
    </source>
</evidence>
<protein>
    <submittedName>
        <fullName evidence="2">Uncharacterized protein</fullName>
    </submittedName>
</protein>
<evidence type="ECO:0000313" key="2">
    <source>
        <dbReference type="EMBL" id="KAL3762891.1"/>
    </source>
</evidence>